<comment type="catalytic activity">
    <reaction evidence="8">
        <text>[mycofactocin precursor peptide]-C-terminal glycyl-L-valyl-L-tyrosine + S-adenosyl-L-methionine = [mycofactocin precursor peptide]-C-terminal glycyl-N-{[2-(4-hydroxyphenyl)ethenyl]-3-methylbutanamide} + 5'-deoxyadenosine + L-methionine + CO2</text>
        <dbReference type="Rhea" id="RHEA:65492"/>
        <dbReference type="Rhea" id="RHEA-COMP:16815"/>
        <dbReference type="Rhea" id="RHEA-COMP:16816"/>
        <dbReference type="ChEBI" id="CHEBI:16526"/>
        <dbReference type="ChEBI" id="CHEBI:17319"/>
        <dbReference type="ChEBI" id="CHEBI:57844"/>
        <dbReference type="ChEBI" id="CHEBI:59789"/>
        <dbReference type="ChEBI" id="CHEBI:156515"/>
        <dbReference type="ChEBI" id="CHEBI:156517"/>
        <dbReference type="EC" id="1.3.98.7"/>
    </reaction>
</comment>
<dbReference type="SUPFAM" id="SSF102114">
    <property type="entry name" value="Radical SAM enzymes"/>
    <property type="match status" value="1"/>
</dbReference>
<dbReference type="NCBIfam" id="TIGR04085">
    <property type="entry name" value="rSAM_more_4Fe4S"/>
    <property type="match status" value="1"/>
</dbReference>
<dbReference type="InterPro" id="IPR006638">
    <property type="entry name" value="Elp3/MiaA/NifB-like_rSAM"/>
</dbReference>
<dbReference type="GO" id="GO:0051539">
    <property type="term" value="F:4 iron, 4 sulfur cluster binding"/>
    <property type="evidence" value="ECO:0007669"/>
    <property type="project" value="UniProtKB-KW"/>
</dbReference>
<dbReference type="InterPro" id="IPR017200">
    <property type="entry name" value="PqqE-like"/>
</dbReference>
<evidence type="ECO:0000313" key="16">
    <source>
        <dbReference type="EMBL" id="SMC82401.1"/>
    </source>
</evidence>
<dbReference type="SMART" id="SM00729">
    <property type="entry name" value="Elp3"/>
    <property type="match status" value="1"/>
</dbReference>
<dbReference type="Pfam" id="PF13186">
    <property type="entry name" value="SPASM"/>
    <property type="match status" value="1"/>
</dbReference>
<dbReference type="Proteomes" id="UP000192738">
    <property type="component" value="Unassembled WGS sequence"/>
</dbReference>
<dbReference type="OrthoDB" id="7021155at2"/>
<dbReference type="InterPro" id="IPR050377">
    <property type="entry name" value="Radical_SAM_PqqE_MftC-like"/>
</dbReference>
<dbReference type="RefSeq" id="WP_084576112.1">
    <property type="nucleotide sequence ID" value="NZ_CP155572.1"/>
</dbReference>
<evidence type="ECO:0000256" key="9">
    <source>
        <dbReference type="ARBA" id="ARBA00051925"/>
    </source>
</evidence>
<keyword evidence="3" id="KW-0949">S-adenosyl-L-methionine</keyword>
<reference evidence="16 17" key="1">
    <citation type="submission" date="2017-04" db="EMBL/GenBank/DDBJ databases">
        <authorList>
            <person name="Afonso C.L."/>
            <person name="Miller P.J."/>
            <person name="Scott M.A."/>
            <person name="Spackman E."/>
            <person name="Goraichik I."/>
            <person name="Dimitrov K.M."/>
            <person name="Suarez D.L."/>
            <person name="Swayne D.E."/>
        </authorList>
    </citation>
    <scope>NUCLEOTIDE SEQUENCE [LARGE SCALE GENOMIC DNA]</scope>
    <source>
        <strain evidence="16 17">DSM 5090</strain>
    </source>
</reference>
<evidence type="ECO:0000256" key="12">
    <source>
        <dbReference type="ARBA" id="ARBA00074337"/>
    </source>
</evidence>
<evidence type="ECO:0000256" key="6">
    <source>
        <dbReference type="ARBA" id="ARBA00023014"/>
    </source>
</evidence>
<dbReference type="Gene3D" id="3.20.20.70">
    <property type="entry name" value="Aldolase class I"/>
    <property type="match status" value="1"/>
</dbReference>
<evidence type="ECO:0000259" key="15">
    <source>
        <dbReference type="PROSITE" id="PS51918"/>
    </source>
</evidence>
<dbReference type="CDD" id="cd21123">
    <property type="entry name" value="SPASM_MftC-like"/>
    <property type="match status" value="1"/>
</dbReference>
<keyword evidence="17" id="KW-1185">Reference proteome</keyword>
<dbReference type="SFLD" id="SFLDS00029">
    <property type="entry name" value="Radical_SAM"/>
    <property type="match status" value="1"/>
</dbReference>
<dbReference type="InterPro" id="IPR058240">
    <property type="entry name" value="rSAM_sf"/>
</dbReference>
<keyword evidence="6" id="KW-0411">Iron-sulfur</keyword>
<protein>
    <recommendedName>
        <fullName evidence="12">Mycofactocin maturase MftC</fullName>
        <ecNumber evidence="10">1.3.98.7</ecNumber>
        <ecNumber evidence="11">4.1.99.26</ecNumber>
    </recommendedName>
    <alternativeName>
        <fullName evidence="14">[Mycofactocin precursor peptide]-pyrrolidinone derivative synthase</fullName>
    </alternativeName>
    <alternativeName>
        <fullName evidence="13">[Mycofactocin precursor peptide]-tyrosine decarboxylase</fullName>
    </alternativeName>
</protein>
<dbReference type="FunFam" id="3.20.20.70:FF:000188">
    <property type="entry name" value="Mycofactocin radical SAM maturase MftC"/>
    <property type="match status" value="1"/>
</dbReference>
<keyword evidence="4" id="KW-0479">Metal-binding</keyword>
<evidence type="ECO:0000313" key="17">
    <source>
        <dbReference type="Proteomes" id="UP000192738"/>
    </source>
</evidence>
<gene>
    <name evidence="16" type="ORF">SAMN04488500_11038</name>
</gene>
<comment type="catalytic activity">
    <reaction evidence="9">
        <text>[mycofactocin precursor peptide]-C-terminal glycyl-N-{[2-(4-hydroxyphenyl)ethenyl]-3-methylbutanamide} + AH2 + S-adenosyl-L-methionine = [mycofactocin precursor peptide]-C-terminal glycyl-N-{5-[(4-hydroxyphenyl)methyl]-4,4-dimethyl-2-oxopyrrolidin-3-yl}acetamide + 5'-deoxyadenosine + L-methionine + A + H(+)</text>
        <dbReference type="Rhea" id="RHEA:65500"/>
        <dbReference type="Rhea" id="RHEA-COMP:16816"/>
        <dbReference type="Rhea" id="RHEA-COMP:16818"/>
        <dbReference type="ChEBI" id="CHEBI:13193"/>
        <dbReference type="ChEBI" id="CHEBI:15378"/>
        <dbReference type="ChEBI" id="CHEBI:17319"/>
        <dbReference type="ChEBI" id="CHEBI:17499"/>
        <dbReference type="ChEBI" id="CHEBI:57844"/>
        <dbReference type="ChEBI" id="CHEBI:59789"/>
        <dbReference type="ChEBI" id="CHEBI:156517"/>
        <dbReference type="ChEBI" id="CHEBI:156518"/>
        <dbReference type="EC" id="4.1.99.26"/>
    </reaction>
</comment>
<dbReference type="EMBL" id="FWXI01000010">
    <property type="protein sequence ID" value="SMC82401.1"/>
    <property type="molecule type" value="Genomic_DNA"/>
</dbReference>
<evidence type="ECO:0000256" key="11">
    <source>
        <dbReference type="ARBA" id="ARBA00066804"/>
    </source>
</evidence>
<dbReference type="AlphaFoldDB" id="A0A1W2CBA1"/>
<dbReference type="InterPro" id="IPR023885">
    <property type="entry name" value="4Fe4S-binding_SPASM_dom"/>
</dbReference>
<keyword evidence="7" id="KW-0456">Lyase</keyword>
<dbReference type="EC" id="4.1.99.26" evidence="11"/>
<dbReference type="PANTHER" id="PTHR11228">
    <property type="entry name" value="RADICAL SAM DOMAIN PROTEIN"/>
    <property type="match status" value="1"/>
</dbReference>
<evidence type="ECO:0000256" key="13">
    <source>
        <dbReference type="ARBA" id="ARBA00077306"/>
    </source>
</evidence>
<dbReference type="InterPro" id="IPR007197">
    <property type="entry name" value="rSAM"/>
</dbReference>
<dbReference type="GO" id="GO:0006783">
    <property type="term" value="P:heme biosynthetic process"/>
    <property type="evidence" value="ECO:0007669"/>
    <property type="project" value="TreeGrafter"/>
</dbReference>
<keyword evidence="5" id="KW-0408">Iron</keyword>
<dbReference type="InterPro" id="IPR013785">
    <property type="entry name" value="Aldolase_TIM"/>
</dbReference>
<dbReference type="SFLD" id="SFLDG01385">
    <property type="entry name" value="heme_carboxy_lyase_like"/>
    <property type="match status" value="1"/>
</dbReference>
<dbReference type="SFLD" id="SFLDG01386">
    <property type="entry name" value="main_SPASM_domain-containing"/>
    <property type="match status" value="1"/>
</dbReference>
<evidence type="ECO:0000256" key="5">
    <source>
        <dbReference type="ARBA" id="ARBA00023004"/>
    </source>
</evidence>
<evidence type="ECO:0000256" key="3">
    <source>
        <dbReference type="ARBA" id="ARBA00022691"/>
    </source>
</evidence>
<dbReference type="Pfam" id="PF04055">
    <property type="entry name" value="Radical_SAM"/>
    <property type="match status" value="1"/>
</dbReference>
<dbReference type="GO" id="GO:0016491">
    <property type="term" value="F:oxidoreductase activity"/>
    <property type="evidence" value="ECO:0007669"/>
    <property type="project" value="InterPro"/>
</dbReference>
<evidence type="ECO:0000256" key="7">
    <source>
        <dbReference type="ARBA" id="ARBA00023239"/>
    </source>
</evidence>
<dbReference type="PIRSF" id="PIRSF037420">
    <property type="entry name" value="PQQ_syn_pqqE"/>
    <property type="match status" value="1"/>
</dbReference>
<accession>A0A1W2CBA1</accession>
<proteinExistence type="predicted"/>
<dbReference type="SFLD" id="SFLDG01067">
    <property type="entry name" value="SPASM/twitch_domain_containing"/>
    <property type="match status" value="1"/>
</dbReference>
<sequence>MIGCTKLLCGTATVSDIVKYGRSSRHLPPQMLQFSSDATPIVVWNSTNRCNLNCQHCYICAEDREYAGEFTTAEAKAFIDDLADMKVPVLLFSGGEPLVRKDLFELGAYTIEKGIRPVISTNGTLITPEMAKRIKDIGFQYVGVSVDGNEEVHDYFRGKKGAFQETIAGIRNSIAAGNKTGIRFTVNKLNYHTLPDILDIVEREKIPRFCMYHLVYAGRGREMAELDTTPEQKRQTIELLIERTLDFHRRGIEVEILTTDNHADGIYILQYFERTQPERVPEIKELLSMHGGCSAGQKMANVDPQGNVHACQFWGHKSLGNVRKQPFSQIWQNTQDEFLCKLRDKQSHVTGRCGECRYKSFCGGCRIRAEAVSGDLWSEDPACYLTDYKE</sequence>
<dbReference type="CDD" id="cd01335">
    <property type="entry name" value="Radical_SAM"/>
    <property type="match status" value="1"/>
</dbReference>
<dbReference type="PROSITE" id="PS51918">
    <property type="entry name" value="RADICAL_SAM"/>
    <property type="match status" value="1"/>
</dbReference>
<dbReference type="GO" id="GO:0046872">
    <property type="term" value="F:metal ion binding"/>
    <property type="evidence" value="ECO:0007669"/>
    <property type="project" value="UniProtKB-KW"/>
</dbReference>
<evidence type="ECO:0000256" key="4">
    <source>
        <dbReference type="ARBA" id="ARBA00022723"/>
    </source>
</evidence>
<keyword evidence="2" id="KW-0004">4Fe-4S</keyword>
<dbReference type="InterPro" id="IPR034480">
    <property type="entry name" value="Heme_synthase-like"/>
</dbReference>
<evidence type="ECO:0000256" key="8">
    <source>
        <dbReference type="ARBA" id="ARBA00051525"/>
    </source>
</evidence>
<feature type="domain" description="Radical SAM core" evidence="15">
    <location>
        <begin position="36"/>
        <end position="250"/>
    </location>
</feature>
<evidence type="ECO:0000256" key="2">
    <source>
        <dbReference type="ARBA" id="ARBA00022485"/>
    </source>
</evidence>
<name>A0A1W2CBA1_9FIRM</name>
<evidence type="ECO:0000256" key="1">
    <source>
        <dbReference type="ARBA" id="ARBA00001966"/>
    </source>
</evidence>
<organism evidence="16 17">
    <name type="scientific">Sporomusa malonica</name>
    <dbReference type="NCBI Taxonomy" id="112901"/>
    <lineage>
        <taxon>Bacteria</taxon>
        <taxon>Bacillati</taxon>
        <taxon>Bacillota</taxon>
        <taxon>Negativicutes</taxon>
        <taxon>Selenomonadales</taxon>
        <taxon>Sporomusaceae</taxon>
        <taxon>Sporomusa</taxon>
    </lineage>
</organism>
<dbReference type="STRING" id="112901.SAMN04488500_11038"/>
<evidence type="ECO:0000256" key="10">
    <source>
        <dbReference type="ARBA" id="ARBA00066739"/>
    </source>
</evidence>
<dbReference type="EC" id="1.3.98.7" evidence="10"/>
<comment type="cofactor">
    <cofactor evidence="1">
        <name>[4Fe-4S] cluster</name>
        <dbReference type="ChEBI" id="CHEBI:49883"/>
    </cofactor>
</comment>
<evidence type="ECO:0000256" key="14">
    <source>
        <dbReference type="ARBA" id="ARBA00079192"/>
    </source>
</evidence>
<dbReference type="PANTHER" id="PTHR11228:SF7">
    <property type="entry name" value="PQQA PEPTIDE CYCLASE"/>
    <property type="match status" value="1"/>
</dbReference>